<sequence length="44" mass="5113">MLLIFLHSLSTEFYFFNSSLLCRQISFDTCLHCFSIVSTLFLSS</sequence>
<dbReference type="EMBL" id="AWVJ01000142">
    <property type="protein sequence ID" value="ERK43664.1"/>
    <property type="molecule type" value="Genomic_DNA"/>
</dbReference>
<evidence type="ECO:0000313" key="2">
    <source>
        <dbReference type="Proteomes" id="UP000016608"/>
    </source>
</evidence>
<protein>
    <submittedName>
        <fullName evidence="1">Uncharacterized protein</fullName>
    </submittedName>
</protein>
<proteinExistence type="predicted"/>
<accession>U2PIT6</accession>
<dbReference type="HOGENOM" id="CLU_3216427_0_0_9"/>
<gene>
    <name evidence="1" type="ORF">HMPREF0373_02353</name>
</gene>
<keyword evidence="2" id="KW-1185">Reference proteome</keyword>
<comment type="caution">
    <text evidence="1">The sequence shown here is derived from an EMBL/GenBank/DDBJ whole genome shotgun (WGS) entry which is preliminary data.</text>
</comment>
<reference evidence="1 2" key="1">
    <citation type="submission" date="2013-06" db="EMBL/GenBank/DDBJ databases">
        <authorList>
            <person name="Weinstock G."/>
            <person name="Sodergren E."/>
            <person name="Lobos E.A."/>
            <person name="Fulton L."/>
            <person name="Fulton R."/>
            <person name="Courtney L."/>
            <person name="Fronick C."/>
            <person name="O'Laughlin M."/>
            <person name="Godfrey J."/>
            <person name="Wilson R.M."/>
            <person name="Miner T."/>
            <person name="Farmer C."/>
            <person name="Delehaunty K."/>
            <person name="Cordes M."/>
            <person name="Minx P."/>
            <person name="Tomlinson C."/>
            <person name="Chen J."/>
            <person name="Wollam A."/>
            <person name="Pepin K.H."/>
            <person name="Bhonagiri V."/>
            <person name="Zhang X."/>
            <person name="Warren W."/>
            <person name="Mitreva M."/>
            <person name="Mardis E.R."/>
            <person name="Wilson R.K."/>
        </authorList>
    </citation>
    <scope>NUCLEOTIDE SEQUENCE [LARGE SCALE GENOMIC DNA]</scope>
    <source>
        <strain evidence="1 2">ATCC 29099</strain>
    </source>
</reference>
<name>U2PIT6_EUBRA</name>
<dbReference type="AlphaFoldDB" id="U2PIT6"/>
<organism evidence="1 2">
    <name type="scientific">Eubacterium ramulus ATCC 29099</name>
    <dbReference type="NCBI Taxonomy" id="1256908"/>
    <lineage>
        <taxon>Bacteria</taxon>
        <taxon>Bacillati</taxon>
        <taxon>Bacillota</taxon>
        <taxon>Clostridia</taxon>
        <taxon>Eubacteriales</taxon>
        <taxon>Eubacteriaceae</taxon>
        <taxon>Eubacterium</taxon>
    </lineage>
</organism>
<evidence type="ECO:0000313" key="1">
    <source>
        <dbReference type="EMBL" id="ERK43664.1"/>
    </source>
</evidence>
<dbReference type="Proteomes" id="UP000016608">
    <property type="component" value="Unassembled WGS sequence"/>
</dbReference>